<evidence type="ECO:0000256" key="7">
    <source>
        <dbReference type="ARBA" id="ARBA00022692"/>
    </source>
</evidence>
<gene>
    <name evidence="11" type="ORF">FHW18_000010</name>
</gene>
<evidence type="ECO:0000256" key="5">
    <source>
        <dbReference type="ARBA" id="ARBA00022475"/>
    </source>
</evidence>
<keyword evidence="6" id="KW-0997">Cell inner membrane</keyword>
<comment type="subcellular location">
    <subcellularLocation>
        <location evidence="1">Cell inner membrane</location>
    </subcellularLocation>
</comment>
<comment type="caution">
    <text evidence="11">The sequence shown here is derived from an EMBL/GenBank/DDBJ whole genome shotgun (WGS) entry which is preliminary data.</text>
</comment>
<evidence type="ECO:0000256" key="4">
    <source>
        <dbReference type="ARBA" id="ARBA00022448"/>
    </source>
</evidence>
<dbReference type="RefSeq" id="WP_179582142.1">
    <property type="nucleotide sequence ID" value="NZ_JACBYR010000001.1"/>
</dbReference>
<dbReference type="AlphaFoldDB" id="A0A7Y9IPV0"/>
<evidence type="ECO:0000256" key="8">
    <source>
        <dbReference type="ARBA" id="ARBA00022927"/>
    </source>
</evidence>
<proteinExistence type="inferred from homology"/>
<dbReference type="GO" id="GO:0015627">
    <property type="term" value="C:type II protein secretion system complex"/>
    <property type="evidence" value="ECO:0007669"/>
    <property type="project" value="InterPro"/>
</dbReference>
<dbReference type="EMBL" id="JACBYR010000001">
    <property type="protein sequence ID" value="NYE80739.1"/>
    <property type="molecule type" value="Genomic_DNA"/>
</dbReference>
<organism evidence="11 12">
    <name type="scientific">Pigmentiphaga litoralis</name>
    <dbReference type="NCBI Taxonomy" id="516702"/>
    <lineage>
        <taxon>Bacteria</taxon>
        <taxon>Pseudomonadati</taxon>
        <taxon>Pseudomonadota</taxon>
        <taxon>Betaproteobacteria</taxon>
        <taxon>Burkholderiales</taxon>
        <taxon>Alcaligenaceae</taxon>
        <taxon>Pigmentiphaga</taxon>
    </lineage>
</organism>
<dbReference type="Proteomes" id="UP000542125">
    <property type="component" value="Unassembled WGS sequence"/>
</dbReference>
<evidence type="ECO:0000256" key="3">
    <source>
        <dbReference type="ARBA" id="ARBA00021563"/>
    </source>
</evidence>
<dbReference type="InterPro" id="IPR022792">
    <property type="entry name" value="T2SS_protein-GspN"/>
</dbReference>
<keyword evidence="8" id="KW-0653">Protein transport</keyword>
<evidence type="ECO:0000256" key="10">
    <source>
        <dbReference type="ARBA" id="ARBA00030772"/>
    </source>
</evidence>
<keyword evidence="12" id="KW-1185">Reference proteome</keyword>
<keyword evidence="4" id="KW-0813">Transport</keyword>
<evidence type="ECO:0000256" key="2">
    <source>
        <dbReference type="ARBA" id="ARBA00007208"/>
    </source>
</evidence>
<evidence type="ECO:0000313" key="11">
    <source>
        <dbReference type="EMBL" id="NYE80739.1"/>
    </source>
</evidence>
<dbReference type="Pfam" id="PF01203">
    <property type="entry name" value="T2SSN"/>
    <property type="match status" value="1"/>
</dbReference>
<evidence type="ECO:0000256" key="1">
    <source>
        <dbReference type="ARBA" id="ARBA00004533"/>
    </source>
</evidence>
<sequence length="247" mass="26329">MRTIPKVLICVAIAVVSALAVLPARWLIRALPDTWPVAIVDASGTVWNGSALMAIGPPEARSTLPTPLNWRLAFDGGPHLVLSHLWLDGPMTLRLETRGVILSARTLRLPASTLAQLGAPFNTLKPGGDLSLRWPAMRLNGSVPVGELLTVEWKDASTVLSMLRPIGRYQVRLTGDAGDAIVFAVSTLEGPLMVEGTGRWAQRGGVRFNGVARPAPNSTPEVRAALDSTLSALGRRTGDDSLLQVGR</sequence>
<name>A0A7Y9IPV0_9BURK</name>
<comment type="similarity">
    <text evidence="2">Belongs to the GSP N family.</text>
</comment>
<reference evidence="11 12" key="1">
    <citation type="submission" date="2020-07" db="EMBL/GenBank/DDBJ databases">
        <title>Genomic Encyclopedia of Type Strains, Phase IV (KMG-V): Genome sequencing to study the core and pangenomes of soil and plant-associated prokaryotes.</title>
        <authorList>
            <person name="Whitman W."/>
        </authorList>
    </citation>
    <scope>NUCLEOTIDE SEQUENCE [LARGE SCALE GENOMIC DNA]</scope>
    <source>
        <strain evidence="11 12">SAS40</strain>
    </source>
</reference>
<protein>
    <recommendedName>
        <fullName evidence="3">Type II secretion system protein N</fullName>
    </recommendedName>
    <alternativeName>
        <fullName evidence="10">General secretion pathway protein N</fullName>
    </alternativeName>
</protein>
<keyword evidence="7" id="KW-0812">Transmembrane</keyword>
<evidence type="ECO:0000256" key="6">
    <source>
        <dbReference type="ARBA" id="ARBA00022519"/>
    </source>
</evidence>
<evidence type="ECO:0000256" key="9">
    <source>
        <dbReference type="ARBA" id="ARBA00023136"/>
    </source>
</evidence>
<keyword evidence="5" id="KW-1003">Cell membrane</keyword>
<evidence type="ECO:0000313" key="12">
    <source>
        <dbReference type="Proteomes" id="UP000542125"/>
    </source>
</evidence>
<keyword evidence="9" id="KW-0472">Membrane</keyword>
<dbReference type="GO" id="GO:0015628">
    <property type="term" value="P:protein secretion by the type II secretion system"/>
    <property type="evidence" value="ECO:0007669"/>
    <property type="project" value="InterPro"/>
</dbReference>
<accession>A0A7Y9IPV0</accession>
<dbReference type="GO" id="GO:0005886">
    <property type="term" value="C:plasma membrane"/>
    <property type="evidence" value="ECO:0007669"/>
    <property type="project" value="UniProtKB-SubCell"/>
</dbReference>